<gene>
    <name evidence="1" type="ORF">IWW38_002588</name>
</gene>
<reference evidence="1" key="1">
    <citation type="submission" date="2022-07" db="EMBL/GenBank/DDBJ databases">
        <title>Phylogenomic reconstructions and comparative analyses of Kickxellomycotina fungi.</title>
        <authorList>
            <person name="Reynolds N.K."/>
            <person name="Stajich J.E."/>
            <person name="Barry K."/>
            <person name="Grigoriev I.V."/>
            <person name="Crous P."/>
            <person name="Smith M.E."/>
        </authorList>
    </citation>
    <scope>NUCLEOTIDE SEQUENCE</scope>
    <source>
        <strain evidence="1">CBS 190363</strain>
    </source>
</reference>
<organism evidence="1 2">
    <name type="scientific">Coemansia aciculifera</name>
    <dbReference type="NCBI Taxonomy" id="417176"/>
    <lineage>
        <taxon>Eukaryota</taxon>
        <taxon>Fungi</taxon>
        <taxon>Fungi incertae sedis</taxon>
        <taxon>Zoopagomycota</taxon>
        <taxon>Kickxellomycotina</taxon>
        <taxon>Kickxellomycetes</taxon>
        <taxon>Kickxellales</taxon>
        <taxon>Kickxellaceae</taxon>
        <taxon>Coemansia</taxon>
    </lineage>
</organism>
<evidence type="ECO:0000313" key="1">
    <source>
        <dbReference type="EMBL" id="KAJ2894421.1"/>
    </source>
</evidence>
<comment type="caution">
    <text evidence="1">The sequence shown here is derived from an EMBL/GenBank/DDBJ whole genome shotgun (WGS) entry which is preliminary data.</text>
</comment>
<protein>
    <submittedName>
        <fullName evidence="1">Uncharacterized protein</fullName>
    </submittedName>
</protein>
<sequence>MTQNQGRTSASKRGEAPMRRFREMHYHRFQLGTRSNIHGTCLLRSQLPVRLPRPHTMQQIYQYPPPGVGARRLELAVGHEAREDQESYVSMVLENEQAVIREIGEERARTAQWLRSSRPIARTHVVVATQSGLQFFVAGFGYWNVLDIDLNLTAESCVGVKAFEVEEEKENVAELPVLIIALTTYVKRPSEIKNRATDELGSYRLYALGAESLPPLSQEFVDKHGLKAQETEREDMASSVGSSSSISSSNGSEGMSSPPQPQPPEADLAEERILGEQTQMEDAAGLAMNSYAYLEERLFSLKVNERTEFLNLSYLPYRISQDVAPGMPVVLLVAGNDNKVHRYALGCDRIVEIEPLLCPKTDGSLTFTAFDARVIGSYHVQITAHQEFAVALQASRALTSAELEAEQSNNSGNGDPELKRRLLIADEEVYDAAPILATVFTPSARQADRTAFDYAITHLVSVAERSRDSSRGIVAGDIYDCNWPIGTTEPSSLPRRGDGEEEEEEEQQARVHAMIGFVGEDAVVYHDVAVAGLDPVPTLVGGVACKVPDTAQHISGRLGGLGGVFSLPGSAKEGLITSVHFDDLDYNGTKEIIIGTVSGAVLIYKEVESRGYMLVWKRRFPAPAYGIFSVDINSDGANELVVVTLLGVHVMQPNLSLLRAKLLRQLIVAKEKN</sequence>
<evidence type="ECO:0000313" key="2">
    <source>
        <dbReference type="Proteomes" id="UP001139981"/>
    </source>
</evidence>
<name>A0ACC1M3M4_9FUNG</name>
<proteinExistence type="predicted"/>
<dbReference type="EMBL" id="JANBVB010000415">
    <property type="protein sequence ID" value="KAJ2894421.1"/>
    <property type="molecule type" value="Genomic_DNA"/>
</dbReference>
<keyword evidence="2" id="KW-1185">Reference proteome</keyword>
<accession>A0ACC1M3M4</accession>
<dbReference type="Proteomes" id="UP001139981">
    <property type="component" value="Unassembled WGS sequence"/>
</dbReference>